<evidence type="ECO:0000256" key="6">
    <source>
        <dbReference type="SAM" id="MobiDB-lite"/>
    </source>
</evidence>
<feature type="transmembrane region" description="Helical" evidence="7">
    <location>
        <begin position="95"/>
        <end position="113"/>
    </location>
</feature>
<evidence type="ECO:0000313" key="9">
    <source>
        <dbReference type="EMBL" id="OBR87213.1"/>
    </source>
</evidence>
<dbReference type="VEuPathDB" id="FungiDB:I303_03237"/>
<keyword evidence="4 7" id="KW-1133">Transmembrane helix</keyword>
<keyword evidence="2" id="KW-0813">Transport</keyword>
<name>A0A1A6AAZ1_9TREE</name>
<dbReference type="InterPro" id="IPR011701">
    <property type="entry name" value="MFS"/>
</dbReference>
<feature type="transmembrane region" description="Helical" evidence="7">
    <location>
        <begin position="495"/>
        <end position="515"/>
    </location>
</feature>
<protein>
    <recommendedName>
        <fullName evidence="8">Major facilitator superfamily (MFS) profile domain-containing protein</fullName>
    </recommendedName>
</protein>
<keyword evidence="5 7" id="KW-0472">Membrane</keyword>
<evidence type="ECO:0000313" key="11">
    <source>
        <dbReference type="Proteomes" id="UP000078595"/>
    </source>
</evidence>
<sequence length="531" mass="58223">MTGDTKATDSQLTSTFSPIDVNNEKNESVASGSNDCTLSKAQEHDGLAYDTPHGRKMVLLGIFSLGMFMDVIGFSVFFIMVGPTATDLGIPVEEQTWIITSYGVTFAAFLLFWGRVSDLYSPKPVFVFGFIGLGVTNLVISFLTEPFSYYVVRAISGTCGACLIPSSYRLIVSLFRKEELSFAFAVYGISGSIANCSGLILGGAVLMIPGHGQMIGWRWHFRIVAALILPAAALSWFLIAEPKKTTADVESKWKRMDIVGALLILLATLLLILGLTLGASHGFGQPAFYVPIIISLVLYPAFIVWERRLPADYALIPTQTWKYQNFTLWVGMALLGYAWWSMEFVPHAETYIHVHGEKPIVAALRVLPQGITAFAASVFLTTFPRISMRARIPVSLGLLGGIIAYVLFILGGARTGRYYWSFTFIGSILGPAAMHTFFNCITVGAMMAVPPSEAGVAGAITQTALQVGSTIGLSIQAGLLTVYPDTYNDLRNTRISWYFVLGWTSIWLIVFLVFYRRPAKELRDTEVIVAH</sequence>
<evidence type="ECO:0000256" key="3">
    <source>
        <dbReference type="ARBA" id="ARBA00022692"/>
    </source>
</evidence>
<evidence type="ECO:0000256" key="5">
    <source>
        <dbReference type="ARBA" id="ARBA00023136"/>
    </source>
</evidence>
<feature type="transmembrane region" description="Helical" evidence="7">
    <location>
        <begin position="184"/>
        <end position="207"/>
    </location>
</feature>
<dbReference type="Pfam" id="PF07690">
    <property type="entry name" value="MFS_1"/>
    <property type="match status" value="1"/>
</dbReference>
<evidence type="ECO:0000256" key="2">
    <source>
        <dbReference type="ARBA" id="ARBA00022448"/>
    </source>
</evidence>
<dbReference type="GeneID" id="28966936"/>
<feature type="transmembrane region" description="Helical" evidence="7">
    <location>
        <begin position="419"/>
        <end position="442"/>
    </location>
</feature>
<evidence type="ECO:0000256" key="7">
    <source>
        <dbReference type="SAM" id="Phobius"/>
    </source>
</evidence>
<dbReference type="STRING" id="1296121.A0A1A6AAZ1"/>
<feature type="region of interest" description="Disordered" evidence="6">
    <location>
        <begin position="16"/>
        <end position="35"/>
    </location>
</feature>
<feature type="transmembrane region" description="Helical" evidence="7">
    <location>
        <begin position="362"/>
        <end position="380"/>
    </location>
</feature>
<comment type="subcellular location">
    <subcellularLocation>
        <location evidence="1">Membrane</location>
        <topology evidence="1">Multi-pass membrane protein</topology>
    </subcellularLocation>
</comment>
<dbReference type="PROSITE" id="PS50850">
    <property type="entry name" value="MFS"/>
    <property type="match status" value="1"/>
</dbReference>
<dbReference type="KEGG" id="kdj:28966936"/>
<evidence type="ECO:0000313" key="10">
    <source>
        <dbReference type="EMBL" id="WWC60639.1"/>
    </source>
</evidence>
<dbReference type="GO" id="GO:0016020">
    <property type="term" value="C:membrane"/>
    <property type="evidence" value="ECO:0007669"/>
    <property type="project" value="UniProtKB-SubCell"/>
</dbReference>
<accession>A0A1A6AAZ1</accession>
<evidence type="ECO:0000259" key="8">
    <source>
        <dbReference type="PROSITE" id="PS50850"/>
    </source>
</evidence>
<dbReference type="Proteomes" id="UP000078595">
    <property type="component" value="Chromosome 3"/>
</dbReference>
<dbReference type="PANTHER" id="PTHR42718:SF9">
    <property type="entry name" value="MAJOR FACILITATOR SUPERFAMILY MULTIDRUG TRANSPORTER MFSC"/>
    <property type="match status" value="1"/>
</dbReference>
<keyword evidence="3 7" id="KW-0812">Transmembrane</keyword>
<feature type="transmembrane region" description="Helical" evidence="7">
    <location>
        <begin position="150"/>
        <end position="172"/>
    </location>
</feature>
<dbReference type="GO" id="GO:0022857">
    <property type="term" value="F:transmembrane transporter activity"/>
    <property type="evidence" value="ECO:0007669"/>
    <property type="project" value="InterPro"/>
</dbReference>
<evidence type="ECO:0000256" key="1">
    <source>
        <dbReference type="ARBA" id="ARBA00004141"/>
    </source>
</evidence>
<feature type="transmembrane region" description="Helical" evidence="7">
    <location>
        <begin position="58"/>
        <end position="83"/>
    </location>
</feature>
<feature type="transmembrane region" description="Helical" evidence="7">
    <location>
        <begin position="454"/>
        <end position="475"/>
    </location>
</feature>
<dbReference type="PANTHER" id="PTHR42718">
    <property type="entry name" value="MAJOR FACILITATOR SUPERFAMILY MULTIDRUG TRANSPORTER MFSC"/>
    <property type="match status" value="1"/>
</dbReference>
<feature type="transmembrane region" description="Helical" evidence="7">
    <location>
        <begin position="259"/>
        <end position="280"/>
    </location>
</feature>
<dbReference type="Gene3D" id="1.20.1250.20">
    <property type="entry name" value="MFS general substrate transporter like domains"/>
    <property type="match status" value="1"/>
</dbReference>
<feature type="transmembrane region" description="Helical" evidence="7">
    <location>
        <begin position="125"/>
        <end position="144"/>
    </location>
</feature>
<dbReference type="AlphaFoldDB" id="A0A1A6AAZ1"/>
<dbReference type="EMBL" id="CP144532">
    <property type="protein sequence ID" value="WWC60639.1"/>
    <property type="molecule type" value="Genomic_DNA"/>
</dbReference>
<dbReference type="SUPFAM" id="SSF103473">
    <property type="entry name" value="MFS general substrate transporter"/>
    <property type="match status" value="1"/>
</dbReference>
<dbReference type="InterPro" id="IPR036259">
    <property type="entry name" value="MFS_trans_sf"/>
</dbReference>
<feature type="transmembrane region" description="Helical" evidence="7">
    <location>
        <begin position="219"/>
        <end position="239"/>
    </location>
</feature>
<dbReference type="EMBL" id="KI894029">
    <property type="protein sequence ID" value="OBR87213.1"/>
    <property type="molecule type" value="Genomic_DNA"/>
</dbReference>
<reference evidence="10" key="3">
    <citation type="submission" date="2024-02" db="EMBL/GenBank/DDBJ databases">
        <title>Comparative genomics of Cryptococcus and Kwoniella reveals pathogenesis evolution and contrasting modes of karyotype evolution via chromosome fusion or intercentromeric recombination.</title>
        <authorList>
            <person name="Coelho M.A."/>
            <person name="David-Palma M."/>
            <person name="Shea T."/>
            <person name="Bowers K."/>
            <person name="McGinley-Smith S."/>
            <person name="Mohammad A.W."/>
            <person name="Gnirke A."/>
            <person name="Yurkov A.M."/>
            <person name="Nowrousian M."/>
            <person name="Sun S."/>
            <person name="Cuomo C.A."/>
            <person name="Heitman J."/>
        </authorList>
    </citation>
    <scope>NUCLEOTIDE SEQUENCE</scope>
    <source>
        <strain evidence="10">CBS 10117</strain>
    </source>
</reference>
<feature type="transmembrane region" description="Helical" evidence="7">
    <location>
        <begin position="392"/>
        <end position="413"/>
    </location>
</feature>
<feature type="domain" description="Major facilitator superfamily (MFS) profile" evidence="8">
    <location>
        <begin position="59"/>
        <end position="520"/>
    </location>
</feature>
<dbReference type="RefSeq" id="XP_018265055.1">
    <property type="nucleotide sequence ID" value="XM_018406561.1"/>
</dbReference>
<proteinExistence type="predicted"/>
<feature type="transmembrane region" description="Helical" evidence="7">
    <location>
        <begin position="286"/>
        <end position="305"/>
    </location>
</feature>
<dbReference type="InterPro" id="IPR020846">
    <property type="entry name" value="MFS_dom"/>
</dbReference>
<organism evidence="9">
    <name type="scientific">Kwoniella dejecticola CBS 10117</name>
    <dbReference type="NCBI Taxonomy" id="1296121"/>
    <lineage>
        <taxon>Eukaryota</taxon>
        <taxon>Fungi</taxon>
        <taxon>Dikarya</taxon>
        <taxon>Basidiomycota</taxon>
        <taxon>Agaricomycotina</taxon>
        <taxon>Tremellomycetes</taxon>
        <taxon>Tremellales</taxon>
        <taxon>Cryptococcaceae</taxon>
        <taxon>Kwoniella</taxon>
    </lineage>
</organism>
<reference evidence="9" key="1">
    <citation type="submission" date="2013-07" db="EMBL/GenBank/DDBJ databases">
        <title>The Genome Sequence of Cryptococcus dejecticola CBS10117.</title>
        <authorList>
            <consortium name="The Broad Institute Genome Sequencing Platform"/>
            <person name="Cuomo C."/>
            <person name="Litvintseva A."/>
            <person name="Chen Y."/>
            <person name="Heitman J."/>
            <person name="Sun S."/>
            <person name="Springer D."/>
            <person name="Dromer F."/>
            <person name="Young S.K."/>
            <person name="Zeng Q."/>
            <person name="Gargeya S."/>
            <person name="Fitzgerald M."/>
            <person name="Abouelleil A."/>
            <person name="Alvarado L."/>
            <person name="Berlin A.M."/>
            <person name="Chapman S.B."/>
            <person name="Dewar J."/>
            <person name="Goldberg J."/>
            <person name="Griggs A."/>
            <person name="Gujja S."/>
            <person name="Hansen M."/>
            <person name="Howarth C."/>
            <person name="Imamovic A."/>
            <person name="Larimer J."/>
            <person name="McCowan C."/>
            <person name="Murphy C."/>
            <person name="Pearson M."/>
            <person name="Priest M."/>
            <person name="Roberts A."/>
            <person name="Saif S."/>
            <person name="Shea T."/>
            <person name="Sykes S."/>
            <person name="Wortman J."/>
            <person name="Nusbaum C."/>
            <person name="Birren B."/>
        </authorList>
    </citation>
    <scope>NUCLEOTIDE SEQUENCE [LARGE SCALE GENOMIC DNA]</scope>
    <source>
        <strain evidence="9">CBS 10117</strain>
    </source>
</reference>
<feature type="transmembrane region" description="Helical" evidence="7">
    <location>
        <begin position="326"/>
        <end position="342"/>
    </location>
</feature>
<evidence type="ECO:0000256" key="4">
    <source>
        <dbReference type="ARBA" id="ARBA00022989"/>
    </source>
</evidence>
<keyword evidence="11" id="KW-1185">Reference proteome</keyword>
<reference evidence="10" key="2">
    <citation type="submission" date="2013-07" db="EMBL/GenBank/DDBJ databases">
        <authorList>
            <consortium name="The Broad Institute Genome Sequencing Platform"/>
            <person name="Cuomo C."/>
            <person name="Litvintseva A."/>
            <person name="Chen Y."/>
            <person name="Heitman J."/>
            <person name="Sun S."/>
            <person name="Springer D."/>
            <person name="Dromer F."/>
            <person name="Young S.K."/>
            <person name="Zeng Q."/>
            <person name="Gargeya S."/>
            <person name="Fitzgerald M."/>
            <person name="Abouelleil A."/>
            <person name="Alvarado L."/>
            <person name="Berlin A.M."/>
            <person name="Chapman S.B."/>
            <person name="Dewar J."/>
            <person name="Goldberg J."/>
            <person name="Griggs A."/>
            <person name="Gujja S."/>
            <person name="Hansen M."/>
            <person name="Howarth C."/>
            <person name="Imamovic A."/>
            <person name="Larimer J."/>
            <person name="McCowan C."/>
            <person name="Murphy C."/>
            <person name="Pearson M."/>
            <person name="Priest M."/>
            <person name="Roberts A."/>
            <person name="Saif S."/>
            <person name="Shea T."/>
            <person name="Sykes S."/>
            <person name="Wortman J."/>
            <person name="Nusbaum C."/>
            <person name="Birren B."/>
        </authorList>
    </citation>
    <scope>NUCLEOTIDE SEQUENCE</scope>
    <source>
        <strain evidence="10">CBS 10117</strain>
    </source>
</reference>
<gene>
    <name evidence="9" type="ORF">I303_03237</name>
    <name evidence="10" type="ORF">I303_103213</name>
</gene>
<dbReference type="OrthoDB" id="440755at2759"/>